<sequence>MFAIAIASLPRRAAVAALSAAALALLVGAAPAKPTGPRWSATVTESGIGAYSIGNPQAKVKLVEYFSYTCSHCAEFAKEAGVPLKTQYIDTGLVLFEYRNLIRDPLDMTAAMLARCGGPKAFAADHQAIFAAQAAWLGKAAKMTQAQQAPWYQGSLGERTRRMAADTGLDVLMRARGYTPTQLNSCLASGVAEAELMGMTTIGANADKVEGTPTFFVNGRRVEVGHWADLKPILDAALKQK</sequence>
<dbReference type="InterPro" id="IPR012336">
    <property type="entry name" value="Thioredoxin-like_fold"/>
</dbReference>
<dbReference type="AlphaFoldDB" id="A0A1T5EBF3"/>
<accession>A0A1T5EBF3</accession>
<evidence type="ECO:0000313" key="4">
    <source>
        <dbReference type="Proteomes" id="UP000190044"/>
    </source>
</evidence>
<dbReference type="Gene3D" id="3.40.30.10">
    <property type="entry name" value="Glutaredoxin"/>
    <property type="match status" value="1"/>
</dbReference>
<reference evidence="4" key="1">
    <citation type="submission" date="2017-02" db="EMBL/GenBank/DDBJ databases">
        <authorList>
            <person name="Varghese N."/>
            <person name="Submissions S."/>
        </authorList>
    </citation>
    <scope>NUCLEOTIDE SEQUENCE [LARGE SCALE GENOMIC DNA]</scope>
    <source>
        <strain evidence="4">R11H</strain>
    </source>
</reference>
<evidence type="ECO:0000313" key="3">
    <source>
        <dbReference type="EMBL" id="SKB81191.1"/>
    </source>
</evidence>
<evidence type="ECO:0000259" key="2">
    <source>
        <dbReference type="Pfam" id="PF13462"/>
    </source>
</evidence>
<dbReference type="RefSeq" id="WP_079639491.1">
    <property type="nucleotide sequence ID" value="NZ_FUYP01000020.1"/>
</dbReference>
<dbReference type="Proteomes" id="UP000190044">
    <property type="component" value="Unassembled WGS sequence"/>
</dbReference>
<feature type="signal peptide" evidence="1">
    <location>
        <begin position="1"/>
        <end position="32"/>
    </location>
</feature>
<dbReference type="OrthoDB" id="8478320at2"/>
<protein>
    <submittedName>
        <fullName evidence="3">Protein-disulfide isomerase</fullName>
    </submittedName>
</protein>
<name>A0A1T5EBF3_9SPHN</name>
<keyword evidence="1" id="KW-0732">Signal</keyword>
<keyword evidence="4" id="KW-1185">Reference proteome</keyword>
<feature type="chain" id="PRO_5012029846" evidence="1">
    <location>
        <begin position="33"/>
        <end position="241"/>
    </location>
</feature>
<dbReference type="Pfam" id="PF13462">
    <property type="entry name" value="Thioredoxin_4"/>
    <property type="match status" value="1"/>
</dbReference>
<dbReference type="GO" id="GO:0016853">
    <property type="term" value="F:isomerase activity"/>
    <property type="evidence" value="ECO:0007669"/>
    <property type="project" value="UniProtKB-KW"/>
</dbReference>
<dbReference type="InterPro" id="IPR036249">
    <property type="entry name" value="Thioredoxin-like_sf"/>
</dbReference>
<dbReference type="EMBL" id="FUYP01000020">
    <property type="protein sequence ID" value="SKB81191.1"/>
    <property type="molecule type" value="Genomic_DNA"/>
</dbReference>
<keyword evidence="3" id="KW-0413">Isomerase</keyword>
<gene>
    <name evidence="3" type="ORF">SAMN06295937_102053</name>
</gene>
<dbReference type="SUPFAM" id="SSF52833">
    <property type="entry name" value="Thioredoxin-like"/>
    <property type="match status" value="1"/>
</dbReference>
<organism evidence="3 4">
    <name type="scientific">Sphingopyxis flava</name>
    <dbReference type="NCBI Taxonomy" id="1507287"/>
    <lineage>
        <taxon>Bacteria</taxon>
        <taxon>Pseudomonadati</taxon>
        <taxon>Pseudomonadota</taxon>
        <taxon>Alphaproteobacteria</taxon>
        <taxon>Sphingomonadales</taxon>
        <taxon>Sphingomonadaceae</taxon>
        <taxon>Sphingopyxis</taxon>
    </lineage>
</organism>
<evidence type="ECO:0000256" key="1">
    <source>
        <dbReference type="SAM" id="SignalP"/>
    </source>
</evidence>
<feature type="domain" description="Thioredoxin-like fold" evidence="2">
    <location>
        <begin position="52"/>
        <end position="235"/>
    </location>
</feature>
<dbReference type="Gene3D" id="1.10.40.110">
    <property type="match status" value="1"/>
</dbReference>
<proteinExistence type="predicted"/>